<keyword evidence="1" id="KW-0472">Membrane</keyword>
<evidence type="ECO:0000313" key="3">
    <source>
        <dbReference type="Proteomes" id="UP000680132"/>
    </source>
</evidence>
<feature type="transmembrane region" description="Helical" evidence="1">
    <location>
        <begin position="250"/>
        <end position="271"/>
    </location>
</feature>
<comment type="caution">
    <text evidence="2">The sequence shown here is derived from an EMBL/GenBank/DDBJ whole genome shotgun (WGS) entry which is preliminary data.</text>
</comment>
<feature type="transmembrane region" description="Helical" evidence="1">
    <location>
        <begin position="338"/>
        <end position="358"/>
    </location>
</feature>
<accession>A0A939TRW2</accession>
<name>A0A939TRW2_9MICO</name>
<evidence type="ECO:0000313" key="2">
    <source>
        <dbReference type="EMBL" id="MBO3664576.1"/>
    </source>
</evidence>
<dbReference type="AlphaFoldDB" id="A0A939TRW2"/>
<gene>
    <name evidence="2" type="ORF">J5V96_13845</name>
</gene>
<feature type="transmembrane region" description="Helical" evidence="1">
    <location>
        <begin position="439"/>
        <end position="463"/>
    </location>
</feature>
<sequence length="503" mass="53029">MTNPVLFIARTSTTLWRRELAATFGMRERALTTAVAVFGVVMIAFSVFLAWVLAEFLSSVIPAATYSADQRALLRLVFAGLILGTTVYFLVLCATLPPRDRLATMLSLLPVHRRQAQAGTLLPVFVVGTGIAFVFGLPAFPMIVKLVDVQRFTPQSVAAFVGTVALVALLVPGLFFTLRDLCMRTVRLPLAYSLGIAATSTVLILLAAVGTDLIPAGSVPAESAWSLLLPARAIAEVLQPASSDPLRLGVAWSGIALWFVLAGLLMARVVLRSTPVEDRPFAAPTIRLPGRGSARLAAFMFEVVVLTRLPQFVVTAMILALASVVMPLVYAQPIAQSATAQVATLPVVAAAAIGAYSYGATRRSHWVGATVRQAGTWIWAKPFATLAVSSALAAPYLLLMGLAGLPADRFLDTATLGVSMWASAVVAGVLVPFVTDQPLSATVTSATTIALWALSTFGLRWAFTSAQVPGPVVPALCWVATALIVYVVVATSAGTRNHVAAHA</sequence>
<dbReference type="Proteomes" id="UP000680132">
    <property type="component" value="Unassembled WGS sequence"/>
</dbReference>
<feature type="transmembrane region" description="Helical" evidence="1">
    <location>
        <begin position="313"/>
        <end position="331"/>
    </location>
</feature>
<keyword evidence="1" id="KW-1133">Transmembrane helix</keyword>
<dbReference type="RefSeq" id="WP_208504348.1">
    <property type="nucleotide sequence ID" value="NZ_JAGFOA010000006.1"/>
</dbReference>
<feature type="transmembrane region" description="Helical" evidence="1">
    <location>
        <begin position="73"/>
        <end position="97"/>
    </location>
</feature>
<keyword evidence="1" id="KW-0812">Transmembrane</keyword>
<feature type="transmembrane region" description="Helical" evidence="1">
    <location>
        <begin position="475"/>
        <end position="494"/>
    </location>
</feature>
<proteinExistence type="predicted"/>
<feature type="transmembrane region" description="Helical" evidence="1">
    <location>
        <begin position="30"/>
        <end position="53"/>
    </location>
</feature>
<feature type="transmembrane region" description="Helical" evidence="1">
    <location>
        <begin position="157"/>
        <end position="178"/>
    </location>
</feature>
<protein>
    <submittedName>
        <fullName evidence="2">Uncharacterized protein</fullName>
    </submittedName>
</protein>
<feature type="transmembrane region" description="Helical" evidence="1">
    <location>
        <begin position="118"/>
        <end position="137"/>
    </location>
</feature>
<dbReference type="EMBL" id="JAGFOA010000006">
    <property type="protein sequence ID" value="MBO3664576.1"/>
    <property type="molecule type" value="Genomic_DNA"/>
</dbReference>
<feature type="transmembrane region" description="Helical" evidence="1">
    <location>
        <begin position="378"/>
        <end position="398"/>
    </location>
</feature>
<feature type="transmembrane region" description="Helical" evidence="1">
    <location>
        <begin position="190"/>
        <end position="210"/>
    </location>
</feature>
<keyword evidence="3" id="KW-1185">Reference proteome</keyword>
<reference evidence="2" key="1">
    <citation type="submission" date="2021-03" db="EMBL/GenBank/DDBJ databases">
        <title>Microbacterium sp. nov., a novel actinobacterium isolated from cow dung.</title>
        <authorList>
            <person name="Zhang L."/>
        </authorList>
    </citation>
    <scope>NUCLEOTIDE SEQUENCE</scope>
    <source>
        <strain evidence="2">NEAU-LLB</strain>
    </source>
</reference>
<organism evidence="2 3">
    <name type="scientific">Microbacterium stercoris</name>
    <dbReference type="NCBI Taxonomy" id="2820289"/>
    <lineage>
        <taxon>Bacteria</taxon>
        <taxon>Bacillati</taxon>
        <taxon>Actinomycetota</taxon>
        <taxon>Actinomycetes</taxon>
        <taxon>Micrococcales</taxon>
        <taxon>Microbacteriaceae</taxon>
        <taxon>Microbacterium</taxon>
    </lineage>
</organism>
<evidence type="ECO:0000256" key="1">
    <source>
        <dbReference type="SAM" id="Phobius"/>
    </source>
</evidence>
<feature type="transmembrane region" description="Helical" evidence="1">
    <location>
        <begin position="410"/>
        <end position="433"/>
    </location>
</feature>